<evidence type="ECO:0000313" key="2">
    <source>
        <dbReference type="Proteomes" id="UP000077734"/>
    </source>
</evidence>
<dbReference type="EMBL" id="LUUL01000070">
    <property type="protein sequence ID" value="OAI26503.1"/>
    <property type="molecule type" value="Genomic_DNA"/>
</dbReference>
<organism evidence="1 2">
    <name type="scientific">Methylomonas koyamae</name>
    <dbReference type="NCBI Taxonomy" id="702114"/>
    <lineage>
        <taxon>Bacteria</taxon>
        <taxon>Pseudomonadati</taxon>
        <taxon>Pseudomonadota</taxon>
        <taxon>Gammaproteobacteria</taxon>
        <taxon>Methylococcales</taxon>
        <taxon>Methylococcaceae</taxon>
        <taxon>Methylomonas</taxon>
    </lineage>
</organism>
<keyword evidence="2" id="KW-1185">Reference proteome</keyword>
<protein>
    <submittedName>
        <fullName evidence="1">Uncharacterized protein</fullName>
    </submittedName>
</protein>
<name>A0AA91DDW2_9GAMM</name>
<reference evidence="1 2" key="1">
    <citation type="submission" date="2016-03" db="EMBL/GenBank/DDBJ databases">
        <authorList>
            <person name="Heylen K."/>
            <person name="De Vos P."/>
            <person name="Vekeman B."/>
        </authorList>
    </citation>
    <scope>NUCLEOTIDE SEQUENCE [LARGE SCALE GENOMIC DNA]</scope>
    <source>
        <strain evidence="1 2">R-49807</strain>
    </source>
</reference>
<gene>
    <name evidence="1" type="ORF">A1356_11240</name>
</gene>
<evidence type="ECO:0000313" key="1">
    <source>
        <dbReference type="EMBL" id="OAI26503.1"/>
    </source>
</evidence>
<dbReference type="Proteomes" id="UP000077734">
    <property type="component" value="Unassembled WGS sequence"/>
</dbReference>
<sequence length="82" mass="9540">MLNRKLPHLISPTIVKPNCRLAVTLATKLNLGLLIAGWVKLPWCYLDNVQFKRLLGNGRSSKHEQCKPKNRCYRFTYHSGRY</sequence>
<accession>A0AA91DDW2</accession>
<proteinExistence type="predicted"/>
<comment type="caution">
    <text evidence="1">The sequence shown here is derived from an EMBL/GenBank/DDBJ whole genome shotgun (WGS) entry which is preliminary data.</text>
</comment>
<dbReference type="AlphaFoldDB" id="A0AA91DDW2"/>